<evidence type="ECO:0000313" key="1">
    <source>
        <dbReference type="EMBL" id="QJA81224.1"/>
    </source>
</evidence>
<gene>
    <name evidence="1" type="ORF">MM415A00570_0035</name>
</gene>
<name>A0A6M3KHY0_9ZZZZ</name>
<reference evidence="1" key="1">
    <citation type="submission" date="2020-03" db="EMBL/GenBank/DDBJ databases">
        <title>The deep terrestrial virosphere.</title>
        <authorList>
            <person name="Holmfeldt K."/>
            <person name="Nilsson E."/>
            <person name="Simone D."/>
            <person name="Lopez-Fernandez M."/>
            <person name="Wu X."/>
            <person name="de Brujin I."/>
            <person name="Lundin D."/>
            <person name="Andersson A."/>
            <person name="Bertilsson S."/>
            <person name="Dopson M."/>
        </authorList>
    </citation>
    <scope>NUCLEOTIDE SEQUENCE</scope>
    <source>
        <strain evidence="1">MM415A00570</strain>
    </source>
</reference>
<sequence>MMDKNLDLQALLGEKQIMLDSLVNGVILLGAATLALGEKERREINPLVDNWIEEVRYLVDRG</sequence>
<organism evidence="1">
    <name type="scientific">viral metagenome</name>
    <dbReference type="NCBI Taxonomy" id="1070528"/>
    <lineage>
        <taxon>unclassified sequences</taxon>
        <taxon>metagenomes</taxon>
        <taxon>organismal metagenomes</taxon>
    </lineage>
</organism>
<proteinExistence type="predicted"/>
<protein>
    <submittedName>
        <fullName evidence="1">Uncharacterized protein</fullName>
    </submittedName>
</protein>
<dbReference type="EMBL" id="MT142451">
    <property type="protein sequence ID" value="QJA81224.1"/>
    <property type="molecule type" value="Genomic_DNA"/>
</dbReference>
<accession>A0A6M3KHY0</accession>
<dbReference type="AlphaFoldDB" id="A0A6M3KHY0"/>